<keyword evidence="2" id="KW-0472">Membrane</keyword>
<keyword evidence="2" id="KW-0812">Transmembrane</keyword>
<evidence type="ECO:0000256" key="1">
    <source>
        <dbReference type="SAM" id="MobiDB-lite"/>
    </source>
</evidence>
<dbReference type="PANTHER" id="PTHR35872">
    <property type="entry name" value="INTEGRAL MEMBRANE PROTEIN (AFU_ORTHOLOGUE AFUA_5G07110)"/>
    <property type="match status" value="1"/>
</dbReference>
<reference evidence="3 4" key="1">
    <citation type="submission" date="2021-11" db="EMBL/GenBank/DDBJ databases">
        <title>Black yeast isolated from Biological Soil Crust.</title>
        <authorList>
            <person name="Kurbessoian T."/>
        </authorList>
    </citation>
    <scope>NUCLEOTIDE SEQUENCE [LARGE SCALE GENOMIC DNA]</scope>
    <source>
        <strain evidence="3 4">CCFEE 5522</strain>
    </source>
</reference>
<feature type="region of interest" description="Disordered" evidence="1">
    <location>
        <begin position="92"/>
        <end position="119"/>
    </location>
</feature>
<feature type="compositionally biased region" description="Low complexity" evidence="1">
    <location>
        <begin position="27"/>
        <end position="36"/>
    </location>
</feature>
<sequence>MASPSSSPALSATPDTTTRTRYRYRRTSTVSSVAHSVHTAATDLLRKDPPPGFFAATAEVAAQAPTIGEIRRGSFGAEGWQAEPLQVVQKRRTFSQGSGSGARRAHRLSTGERERVRSGVVEREGQGGLGVDVFPALTEECSRVTRYDQAGRREEHEHEHDKVPAAKEAQCREIAIDMPHDSLDTAPHSTDNDNNRLHPPFHTDRKVHTSGYIPPPTLPWPTSTAIALRAFSRWLLTPFGFLLTLYALNVVAWGGMLFLLLCNASPAMCWAPIPSAATAGHHYSLAAALALNTDTNGQRTPRYHNCNDINSPRRIWLEIDSQILNALFCVTGFGLVPWRFRDLWYLLRWRCTSERRWGRERKLYGLRVLAGIYAGWFRLPGSQTVDQLSCAKYRERTSTEEHDPRNAILPTMTASRHDDGPTDIEAGPTNTTDTTDDDDPRLPHPATKTPGDPLTGVRAPPTAPWKLDFFVWSQAINTFCQAGLCGFMWGMTRYNRPSWATGLFIGLGCVIAGVGGLVGFLEGRGVRRVEGGVVKEVGNGRGGEDWEGDGVEGRGVELGEGEVGMGMGCESVLVLNVGVVEKGTRAASR</sequence>
<dbReference type="Proteomes" id="UP001324427">
    <property type="component" value="Unassembled WGS sequence"/>
</dbReference>
<feature type="compositionally biased region" description="Low complexity" evidence="1">
    <location>
        <begin position="1"/>
        <end position="19"/>
    </location>
</feature>
<organism evidence="3 4">
    <name type="scientific">Oleoguttula mirabilis</name>
    <dbReference type="NCBI Taxonomy" id="1507867"/>
    <lineage>
        <taxon>Eukaryota</taxon>
        <taxon>Fungi</taxon>
        <taxon>Dikarya</taxon>
        <taxon>Ascomycota</taxon>
        <taxon>Pezizomycotina</taxon>
        <taxon>Dothideomycetes</taxon>
        <taxon>Dothideomycetidae</taxon>
        <taxon>Mycosphaerellales</taxon>
        <taxon>Teratosphaeriaceae</taxon>
        <taxon>Oleoguttula</taxon>
    </lineage>
</organism>
<feature type="transmembrane region" description="Helical" evidence="2">
    <location>
        <begin position="239"/>
        <end position="261"/>
    </location>
</feature>
<dbReference type="InterPro" id="IPR021369">
    <property type="entry name" value="DUF2985"/>
</dbReference>
<evidence type="ECO:0000256" key="2">
    <source>
        <dbReference type="SAM" id="Phobius"/>
    </source>
</evidence>
<dbReference type="EMBL" id="JAVFHQ010000007">
    <property type="protein sequence ID" value="KAK4548631.1"/>
    <property type="molecule type" value="Genomic_DNA"/>
</dbReference>
<gene>
    <name evidence="3" type="ORF">LTR36_009542</name>
</gene>
<accession>A0AAV9JSS2</accession>
<evidence type="ECO:0000313" key="4">
    <source>
        <dbReference type="Proteomes" id="UP001324427"/>
    </source>
</evidence>
<name>A0AAV9JSS2_9PEZI</name>
<evidence type="ECO:0000313" key="3">
    <source>
        <dbReference type="EMBL" id="KAK4548631.1"/>
    </source>
</evidence>
<dbReference type="AlphaFoldDB" id="A0AAV9JSS2"/>
<protein>
    <submittedName>
        <fullName evidence="3">Uncharacterized protein</fullName>
    </submittedName>
</protein>
<dbReference type="PANTHER" id="PTHR35872:SF1">
    <property type="entry name" value="ALPHA-L-RHAMNOSIDASE C"/>
    <property type="match status" value="1"/>
</dbReference>
<proteinExistence type="predicted"/>
<feature type="transmembrane region" description="Helical" evidence="2">
    <location>
        <begin position="499"/>
        <end position="521"/>
    </location>
</feature>
<dbReference type="Pfam" id="PF11204">
    <property type="entry name" value="DUF2985"/>
    <property type="match status" value="1"/>
</dbReference>
<feature type="region of interest" description="Disordered" evidence="1">
    <location>
        <begin position="1"/>
        <end position="36"/>
    </location>
</feature>
<feature type="region of interest" description="Disordered" evidence="1">
    <location>
        <begin position="395"/>
        <end position="457"/>
    </location>
</feature>
<comment type="caution">
    <text evidence="3">The sequence shown here is derived from an EMBL/GenBank/DDBJ whole genome shotgun (WGS) entry which is preliminary data.</text>
</comment>
<feature type="compositionally biased region" description="Basic and acidic residues" evidence="1">
    <location>
        <begin position="395"/>
        <end position="405"/>
    </location>
</feature>
<keyword evidence="4" id="KW-1185">Reference proteome</keyword>
<feature type="transmembrane region" description="Helical" evidence="2">
    <location>
        <begin position="323"/>
        <end position="340"/>
    </location>
</feature>
<keyword evidence="2" id="KW-1133">Transmembrane helix</keyword>
<feature type="compositionally biased region" description="Basic and acidic residues" evidence="1">
    <location>
        <begin position="109"/>
        <end position="119"/>
    </location>
</feature>